<name>A0A562IA53_MICOL</name>
<gene>
    <name evidence="2" type="ORF">JD77_02916</name>
</gene>
<sequence length="60" mass="6664">MHPSGAAEPDVKEQLTAQHGDHQFAQSDNRLSMGRQYRLSTDQQCCLIPAALVARVTTRK</sequence>
<organism evidence="2 3">
    <name type="scientific">Micromonospora olivasterospora</name>
    <dbReference type="NCBI Taxonomy" id="1880"/>
    <lineage>
        <taxon>Bacteria</taxon>
        <taxon>Bacillati</taxon>
        <taxon>Actinomycetota</taxon>
        <taxon>Actinomycetes</taxon>
        <taxon>Micromonosporales</taxon>
        <taxon>Micromonosporaceae</taxon>
        <taxon>Micromonospora</taxon>
    </lineage>
</organism>
<evidence type="ECO:0000313" key="3">
    <source>
        <dbReference type="Proteomes" id="UP000319825"/>
    </source>
</evidence>
<comment type="caution">
    <text evidence="2">The sequence shown here is derived from an EMBL/GenBank/DDBJ whole genome shotgun (WGS) entry which is preliminary data.</text>
</comment>
<keyword evidence="3" id="KW-1185">Reference proteome</keyword>
<evidence type="ECO:0000256" key="1">
    <source>
        <dbReference type="SAM" id="MobiDB-lite"/>
    </source>
</evidence>
<dbReference type="Proteomes" id="UP000319825">
    <property type="component" value="Unassembled WGS sequence"/>
</dbReference>
<feature type="region of interest" description="Disordered" evidence="1">
    <location>
        <begin position="1"/>
        <end position="29"/>
    </location>
</feature>
<reference evidence="2 3" key="1">
    <citation type="submission" date="2019-07" db="EMBL/GenBank/DDBJ databases">
        <title>R&amp;d 2014.</title>
        <authorList>
            <person name="Klenk H.-P."/>
        </authorList>
    </citation>
    <scope>NUCLEOTIDE SEQUENCE [LARGE SCALE GENOMIC DNA]</scope>
    <source>
        <strain evidence="2 3">DSM 43868</strain>
    </source>
</reference>
<protein>
    <submittedName>
        <fullName evidence="2">Uncharacterized protein</fullName>
    </submittedName>
</protein>
<evidence type="ECO:0000313" key="2">
    <source>
        <dbReference type="EMBL" id="TWH67930.1"/>
    </source>
</evidence>
<accession>A0A562IA53</accession>
<proteinExistence type="predicted"/>
<dbReference type="AlphaFoldDB" id="A0A562IA53"/>
<dbReference type="EMBL" id="VLKE01000001">
    <property type="protein sequence ID" value="TWH67930.1"/>
    <property type="molecule type" value="Genomic_DNA"/>
</dbReference>